<evidence type="ECO:0000256" key="6">
    <source>
        <dbReference type="ARBA" id="ARBA00022679"/>
    </source>
</evidence>
<dbReference type="InterPro" id="IPR002376">
    <property type="entry name" value="Formyl_transf_N"/>
</dbReference>
<dbReference type="PANTHER" id="PTHR43369:SF2">
    <property type="entry name" value="PHOSPHORIBOSYLGLYCINAMIDE FORMYLTRANSFERASE"/>
    <property type="match status" value="1"/>
</dbReference>
<evidence type="ECO:0000256" key="7">
    <source>
        <dbReference type="ARBA" id="ARBA00022755"/>
    </source>
</evidence>
<evidence type="ECO:0000313" key="16">
    <source>
        <dbReference type="Proteomes" id="UP000289738"/>
    </source>
</evidence>
<comment type="similarity">
    <text evidence="9">Belongs to the GART family.</text>
</comment>
<dbReference type="Proteomes" id="UP000289738">
    <property type="component" value="Chromosome A06"/>
</dbReference>
<dbReference type="SUPFAM" id="SSF53328">
    <property type="entry name" value="Formyltransferase"/>
    <property type="match status" value="1"/>
</dbReference>
<feature type="domain" description="Formyl transferase N-terminal" evidence="14">
    <location>
        <begin position="247"/>
        <end position="451"/>
    </location>
</feature>
<comment type="subcellular location">
    <subcellularLocation>
        <location evidence="1">Plastid</location>
        <location evidence="1">Chloroplast</location>
    </subcellularLocation>
</comment>
<dbReference type="InterPro" id="IPR036477">
    <property type="entry name" value="Formyl_transf_N_sf"/>
</dbReference>
<evidence type="ECO:0000259" key="14">
    <source>
        <dbReference type="Pfam" id="PF00551"/>
    </source>
</evidence>
<evidence type="ECO:0000256" key="5">
    <source>
        <dbReference type="ARBA" id="ARBA00022640"/>
    </source>
</evidence>
<dbReference type="GO" id="GO:0004644">
    <property type="term" value="F:phosphoribosylglycinamide formyltransferase activity"/>
    <property type="evidence" value="ECO:0007669"/>
    <property type="project" value="UniProtKB-EC"/>
</dbReference>
<gene>
    <name evidence="15" type="ORF">Ahy_A06g028977</name>
</gene>
<keyword evidence="16" id="KW-1185">Reference proteome</keyword>
<evidence type="ECO:0000256" key="10">
    <source>
        <dbReference type="ARBA" id="ARBA00041324"/>
    </source>
</evidence>
<dbReference type="Pfam" id="PF00551">
    <property type="entry name" value="Formyl_trans_N"/>
    <property type="match status" value="1"/>
</dbReference>
<evidence type="ECO:0000256" key="9">
    <source>
        <dbReference type="ARBA" id="ARBA00038440"/>
    </source>
</evidence>
<dbReference type="AlphaFoldDB" id="A0A445CS42"/>
<keyword evidence="5" id="KW-0934">Plastid</keyword>
<comment type="caution">
    <text evidence="15">The sequence shown here is derived from an EMBL/GenBank/DDBJ whole genome shotgun (WGS) entry which is preliminary data.</text>
</comment>
<dbReference type="CDD" id="cd08645">
    <property type="entry name" value="FMT_core_GART"/>
    <property type="match status" value="1"/>
</dbReference>
<dbReference type="GO" id="GO:0006189">
    <property type="term" value="P:'de novo' IMP biosynthetic process"/>
    <property type="evidence" value="ECO:0007669"/>
    <property type="project" value="UniProtKB-UniPathway"/>
</dbReference>
<dbReference type="PROSITE" id="PS00373">
    <property type="entry name" value="GART"/>
    <property type="match status" value="1"/>
</dbReference>
<comment type="pathway">
    <text evidence="2">Purine metabolism; IMP biosynthesis via de novo pathway; N(2)-formyl-N(1)-(5-phospho-D-ribosyl)glycinamide from N(1)-(5-phospho-D-ribosyl)glycinamide (10-formyl THF route): step 1/1.</text>
</comment>
<name>A0A445CS42_ARAHY</name>
<dbReference type="InterPro" id="IPR004607">
    <property type="entry name" value="GART"/>
</dbReference>
<proteinExistence type="inferred from homology"/>
<evidence type="ECO:0000313" key="15">
    <source>
        <dbReference type="EMBL" id="RYR53751.1"/>
    </source>
</evidence>
<dbReference type="InterPro" id="IPR001555">
    <property type="entry name" value="GART_AS"/>
</dbReference>
<dbReference type="UniPathway" id="UPA00074">
    <property type="reaction ID" value="UER00126"/>
</dbReference>
<dbReference type="GO" id="GO:0009507">
    <property type="term" value="C:chloroplast"/>
    <property type="evidence" value="ECO:0007669"/>
    <property type="project" value="UniProtKB-SubCell"/>
</dbReference>
<dbReference type="FunFam" id="3.40.50.170:FF:000011">
    <property type="entry name" value="phosphoribosylglycinamide formyltransferase, chloroplastic"/>
    <property type="match status" value="1"/>
</dbReference>
<evidence type="ECO:0000256" key="8">
    <source>
        <dbReference type="ARBA" id="ARBA00022946"/>
    </source>
</evidence>
<dbReference type="Gene3D" id="3.40.50.170">
    <property type="entry name" value="Formyl transferase, N-terminal domain"/>
    <property type="match status" value="1"/>
</dbReference>
<evidence type="ECO:0000256" key="3">
    <source>
        <dbReference type="ARBA" id="ARBA00012254"/>
    </source>
</evidence>
<reference evidence="15 16" key="1">
    <citation type="submission" date="2019-01" db="EMBL/GenBank/DDBJ databases">
        <title>Sequencing of cultivated peanut Arachis hypogaea provides insights into genome evolution and oil improvement.</title>
        <authorList>
            <person name="Chen X."/>
        </authorList>
    </citation>
    <scope>NUCLEOTIDE SEQUENCE [LARGE SCALE GENOMIC DNA]</scope>
    <source>
        <strain evidence="16">cv. Fuhuasheng</strain>
        <tissue evidence="15">Leaves</tissue>
    </source>
</reference>
<dbReference type="EMBL" id="SDMP01000006">
    <property type="protein sequence ID" value="RYR53751.1"/>
    <property type="molecule type" value="Genomic_DNA"/>
</dbReference>
<evidence type="ECO:0000256" key="13">
    <source>
        <dbReference type="ARBA" id="ARBA00073488"/>
    </source>
</evidence>
<dbReference type="PANTHER" id="PTHR43369">
    <property type="entry name" value="PHOSPHORIBOSYLGLYCINAMIDE FORMYLTRANSFERASE"/>
    <property type="match status" value="1"/>
</dbReference>
<keyword evidence="4" id="KW-0150">Chloroplast</keyword>
<dbReference type="HAMAP" id="MF_01930">
    <property type="entry name" value="PurN"/>
    <property type="match status" value="1"/>
</dbReference>
<evidence type="ECO:0000256" key="4">
    <source>
        <dbReference type="ARBA" id="ARBA00022528"/>
    </source>
</evidence>
<keyword evidence="8" id="KW-0809">Transit peptide</keyword>
<dbReference type="EC" id="2.1.2.2" evidence="3"/>
<organism evidence="15 16">
    <name type="scientific">Arachis hypogaea</name>
    <name type="common">Peanut</name>
    <dbReference type="NCBI Taxonomy" id="3818"/>
    <lineage>
        <taxon>Eukaryota</taxon>
        <taxon>Viridiplantae</taxon>
        <taxon>Streptophyta</taxon>
        <taxon>Embryophyta</taxon>
        <taxon>Tracheophyta</taxon>
        <taxon>Spermatophyta</taxon>
        <taxon>Magnoliopsida</taxon>
        <taxon>eudicotyledons</taxon>
        <taxon>Gunneridae</taxon>
        <taxon>Pentapetalae</taxon>
        <taxon>rosids</taxon>
        <taxon>fabids</taxon>
        <taxon>Fabales</taxon>
        <taxon>Fabaceae</taxon>
        <taxon>Papilionoideae</taxon>
        <taxon>50 kb inversion clade</taxon>
        <taxon>dalbergioids sensu lato</taxon>
        <taxon>Dalbergieae</taxon>
        <taxon>Pterocarpus clade</taxon>
        <taxon>Arachis</taxon>
    </lineage>
</organism>
<evidence type="ECO:0000256" key="1">
    <source>
        <dbReference type="ARBA" id="ARBA00004229"/>
    </source>
</evidence>
<evidence type="ECO:0000256" key="2">
    <source>
        <dbReference type="ARBA" id="ARBA00005054"/>
    </source>
</evidence>
<keyword evidence="6" id="KW-0808">Transferase</keyword>
<evidence type="ECO:0000256" key="12">
    <source>
        <dbReference type="ARBA" id="ARBA00047664"/>
    </source>
</evidence>
<protein>
    <recommendedName>
        <fullName evidence="13">Phosphoribosylglycinamide formyltransferase, chloroplastic</fullName>
        <ecNumber evidence="3">2.1.2.2</ecNumber>
    </recommendedName>
    <alternativeName>
        <fullName evidence="11">5'-phosphoribosylglycinamide transformylase</fullName>
    </alternativeName>
    <alternativeName>
        <fullName evidence="10">GAR transformylase</fullName>
    </alternativeName>
</protein>
<keyword evidence="7" id="KW-0658">Purine biosynthesis</keyword>
<accession>A0A445CS42</accession>
<sequence length="479" mass="52666">MQESQASLRHSLLTSLLHSPQGHCRIQRQPTTEVVTRHTPRRLLCFSPAPSVFARLRFLRSSARFCLLRLCRPGLLGSAVPRLSLPPPRASSASASPSSSCWQLFEAQLVPKLCSLSPVACSATVNTATTPSWKIVPDSVSGFLLLLLRRLLVESLKKGLGFCAEHTIPMEAQQILSRFCPKPSSLLLPSHKKLHTLPCVGLKNLGIQRLGCSYTEGKKKRVFCVRRTIGEEAAEVKVGATMPARRKKLAVFVSGGGSNFKSIHEASLKGLLHGDVLVLVTNKHDCGGAEYARNNGIPVVLFPKVKDGSDGLSPSELVDTLRSFQVDFILLAGFLKLIPVELIQAYEKSILNIHPSLLPAFGGKGYYGLKVHKAVIASGARYTSRQTSHAVSLELSHFVWETGPTIHFVDEHYDTGRILAQRAVPVLANDTAEELASRVLKEEHRLYVEVVEALCEERIVWREDGVPLIRSKDNPNEFC</sequence>
<evidence type="ECO:0000256" key="11">
    <source>
        <dbReference type="ARBA" id="ARBA00041682"/>
    </source>
</evidence>
<dbReference type="STRING" id="3818.A0A445CS42"/>
<comment type="catalytic activity">
    <reaction evidence="12">
        <text>N(1)-(5-phospho-beta-D-ribosyl)glycinamide + (6R)-10-formyltetrahydrofolate = N(2)-formyl-N(1)-(5-phospho-beta-D-ribosyl)glycinamide + (6S)-5,6,7,8-tetrahydrofolate + H(+)</text>
        <dbReference type="Rhea" id="RHEA:15053"/>
        <dbReference type="ChEBI" id="CHEBI:15378"/>
        <dbReference type="ChEBI" id="CHEBI:57453"/>
        <dbReference type="ChEBI" id="CHEBI:143788"/>
        <dbReference type="ChEBI" id="CHEBI:147286"/>
        <dbReference type="ChEBI" id="CHEBI:195366"/>
        <dbReference type="EC" id="2.1.2.2"/>
    </reaction>
</comment>